<feature type="domain" description="STAS" evidence="3">
    <location>
        <begin position="3"/>
        <end position="112"/>
    </location>
</feature>
<comment type="similarity">
    <text evidence="1 2">Belongs to the anti-sigma-factor antagonist family.</text>
</comment>
<proteinExistence type="inferred from homology"/>
<dbReference type="Gene3D" id="3.30.750.24">
    <property type="entry name" value="STAS domain"/>
    <property type="match status" value="1"/>
</dbReference>
<evidence type="ECO:0000313" key="4">
    <source>
        <dbReference type="EMBL" id="KST65745.1"/>
    </source>
</evidence>
<dbReference type="NCBIfam" id="TIGR00377">
    <property type="entry name" value="ant_ant_sig"/>
    <property type="match status" value="1"/>
</dbReference>
<evidence type="ECO:0000313" key="5">
    <source>
        <dbReference type="Proteomes" id="UP000053372"/>
    </source>
</evidence>
<dbReference type="Pfam" id="PF01740">
    <property type="entry name" value="STAS"/>
    <property type="match status" value="1"/>
</dbReference>
<gene>
    <name evidence="4" type="ORF">BC008_22460</name>
</gene>
<protein>
    <recommendedName>
        <fullName evidence="2">Anti-sigma factor antagonist</fullName>
    </recommendedName>
</protein>
<evidence type="ECO:0000256" key="1">
    <source>
        <dbReference type="ARBA" id="ARBA00009013"/>
    </source>
</evidence>
<evidence type="ECO:0000256" key="2">
    <source>
        <dbReference type="RuleBase" id="RU003749"/>
    </source>
</evidence>
<dbReference type="InterPro" id="IPR002645">
    <property type="entry name" value="STAS_dom"/>
</dbReference>
<dbReference type="Proteomes" id="UP000053372">
    <property type="component" value="Unassembled WGS sequence"/>
</dbReference>
<dbReference type="GO" id="GO:0043856">
    <property type="term" value="F:anti-sigma factor antagonist activity"/>
    <property type="evidence" value="ECO:0007669"/>
    <property type="project" value="InterPro"/>
</dbReference>
<dbReference type="RefSeq" id="WP_027844791.1">
    <property type="nucleotide sequence ID" value="NZ_LMTZ01000104.1"/>
</dbReference>
<dbReference type="OrthoDB" id="9794628at2"/>
<dbReference type="InterPro" id="IPR036513">
    <property type="entry name" value="STAS_dom_sf"/>
</dbReference>
<sequence>MTFDAFLETNNNVAKITMQGELDASTAPQLKAKLEEAAAQEPKRLVLIMEGLEYMASAGLRMLIFAKQKMGTGVDIYMVGTQEMVLDTIKKTGFDKSVFLLDQYDEEQLEAV</sequence>
<dbReference type="PANTHER" id="PTHR33495">
    <property type="entry name" value="ANTI-SIGMA FACTOR ANTAGONIST TM_1081-RELATED-RELATED"/>
    <property type="match status" value="1"/>
</dbReference>
<dbReference type="EMBL" id="LMTZ01000104">
    <property type="protein sequence ID" value="KST65745.1"/>
    <property type="molecule type" value="Genomic_DNA"/>
</dbReference>
<evidence type="ECO:0000259" key="3">
    <source>
        <dbReference type="PROSITE" id="PS50801"/>
    </source>
</evidence>
<dbReference type="PROSITE" id="PS50801">
    <property type="entry name" value="STAS"/>
    <property type="match status" value="1"/>
</dbReference>
<dbReference type="CDD" id="cd07043">
    <property type="entry name" value="STAS_anti-anti-sigma_factors"/>
    <property type="match status" value="1"/>
</dbReference>
<name>A0A0V7ZMK0_9CYAN</name>
<keyword evidence="5" id="KW-1185">Reference proteome</keyword>
<organism evidence="4 5">
    <name type="scientific">Mastigocoleus testarum BC008</name>
    <dbReference type="NCBI Taxonomy" id="371196"/>
    <lineage>
        <taxon>Bacteria</taxon>
        <taxon>Bacillati</taxon>
        <taxon>Cyanobacteriota</taxon>
        <taxon>Cyanophyceae</taxon>
        <taxon>Nostocales</taxon>
        <taxon>Hapalosiphonaceae</taxon>
        <taxon>Mastigocoleus</taxon>
    </lineage>
</organism>
<comment type="caution">
    <text evidence="4">The sequence shown here is derived from an EMBL/GenBank/DDBJ whole genome shotgun (WGS) entry which is preliminary data.</text>
</comment>
<dbReference type="PANTHER" id="PTHR33495:SF14">
    <property type="entry name" value="ANTI-SIGMA FACTOR ANTAGONIST"/>
    <property type="match status" value="1"/>
</dbReference>
<accession>A0A0V7ZMK0</accession>
<dbReference type="InterPro" id="IPR003658">
    <property type="entry name" value="Anti-sigma_ant"/>
</dbReference>
<dbReference type="SUPFAM" id="SSF52091">
    <property type="entry name" value="SpoIIaa-like"/>
    <property type="match status" value="1"/>
</dbReference>
<reference evidence="4 5" key="1">
    <citation type="journal article" date="2015" name="Genome Announc.">
        <title>Draft Genome of the Euendolithic (true boring) Cyanobacterium Mastigocoleus testarum strain BC008.</title>
        <authorList>
            <person name="Guida B.S."/>
            <person name="Garcia-Pichel F."/>
        </authorList>
    </citation>
    <scope>NUCLEOTIDE SEQUENCE [LARGE SCALE GENOMIC DNA]</scope>
    <source>
        <strain evidence="4 5">BC008</strain>
    </source>
</reference>
<dbReference type="AlphaFoldDB" id="A0A0V7ZMK0"/>